<dbReference type="AlphaFoldDB" id="A0AAN5D7Y7"/>
<comment type="caution">
    <text evidence="1">The sequence shown here is derived from an EMBL/GenBank/DDBJ whole genome shotgun (WGS) entry which is preliminary data.</text>
</comment>
<evidence type="ECO:0000313" key="1">
    <source>
        <dbReference type="EMBL" id="GMR57310.1"/>
    </source>
</evidence>
<dbReference type="EMBL" id="BTRK01000006">
    <property type="protein sequence ID" value="GMR57310.1"/>
    <property type="molecule type" value="Genomic_DNA"/>
</dbReference>
<keyword evidence="2" id="KW-1185">Reference proteome</keyword>
<feature type="non-terminal residue" evidence="1">
    <location>
        <position position="1"/>
    </location>
</feature>
<proteinExistence type="predicted"/>
<organism evidence="1 2">
    <name type="scientific">Pristionchus mayeri</name>
    <dbReference type="NCBI Taxonomy" id="1317129"/>
    <lineage>
        <taxon>Eukaryota</taxon>
        <taxon>Metazoa</taxon>
        <taxon>Ecdysozoa</taxon>
        <taxon>Nematoda</taxon>
        <taxon>Chromadorea</taxon>
        <taxon>Rhabditida</taxon>
        <taxon>Rhabditina</taxon>
        <taxon>Diplogasteromorpha</taxon>
        <taxon>Diplogasteroidea</taxon>
        <taxon>Neodiplogasteridae</taxon>
        <taxon>Pristionchus</taxon>
    </lineage>
</organism>
<gene>
    <name evidence="1" type="ORF">PMAYCL1PPCAC_27505</name>
</gene>
<evidence type="ECO:0000313" key="2">
    <source>
        <dbReference type="Proteomes" id="UP001328107"/>
    </source>
</evidence>
<sequence length="409" mass="44814">VTDAHLKGILMRIGPITSGMPSTLLIAAAAFLVADARVTFLYSDVLQRNDLVVNGDNPFNCPDGCTVYLDHNTENMYISTEDGDEIANFNNTIDDPTLPLEGIDLPAGTNYKLYRKDNTREDFVFYAVSVNAPNYGSPVFAARPDDEVVASIEGHYATFLSSSMALNFFELKGDFPGSGDVEVYSTGFDAVADDVYRTTPCSPVYTSRSQHNAEGAMLTVISPIATVYFNVNGNYSISVKTTSKGYDLPHTNATATVYMSPGYVGCPFIENIYFTTDPFDEDIFMQAANSVDISASYAHLDNRYPLYIRVNEDAHELSNTDSNTSTFAQHYDKGVYYIYVSWLTEKEPPTAQFFPTWRAQIDYTYGTDDAYTTTTSSPATTTTTKAPTTTSSGGALHLFVAAIVALVFV</sequence>
<protein>
    <submittedName>
        <fullName evidence="1">Uncharacterized protein</fullName>
    </submittedName>
</protein>
<dbReference type="Proteomes" id="UP001328107">
    <property type="component" value="Unassembled WGS sequence"/>
</dbReference>
<reference evidence="2" key="1">
    <citation type="submission" date="2022-10" db="EMBL/GenBank/DDBJ databases">
        <title>Genome assembly of Pristionchus species.</title>
        <authorList>
            <person name="Yoshida K."/>
            <person name="Sommer R.J."/>
        </authorList>
    </citation>
    <scope>NUCLEOTIDE SEQUENCE [LARGE SCALE GENOMIC DNA]</scope>
    <source>
        <strain evidence="2">RS5460</strain>
    </source>
</reference>
<name>A0AAN5D7Y7_9BILA</name>
<accession>A0AAN5D7Y7</accession>